<dbReference type="GO" id="GO:0004029">
    <property type="term" value="F:aldehyde dehydrogenase (NAD+) activity"/>
    <property type="evidence" value="ECO:0007669"/>
    <property type="project" value="TreeGrafter"/>
</dbReference>
<dbReference type="Proteomes" id="UP001239445">
    <property type="component" value="Unassembled WGS sequence"/>
</dbReference>
<dbReference type="EMBL" id="MU839837">
    <property type="protein sequence ID" value="KAK1753680.1"/>
    <property type="molecule type" value="Genomic_DNA"/>
</dbReference>
<proteinExistence type="predicted"/>
<evidence type="ECO:0000313" key="3">
    <source>
        <dbReference type="Proteomes" id="UP001239445"/>
    </source>
</evidence>
<dbReference type="AlphaFoldDB" id="A0AAJ0B8K4"/>
<dbReference type="GO" id="GO:0005737">
    <property type="term" value="C:cytoplasm"/>
    <property type="evidence" value="ECO:0007669"/>
    <property type="project" value="TreeGrafter"/>
</dbReference>
<reference evidence="2" key="1">
    <citation type="submission" date="2023-06" db="EMBL/GenBank/DDBJ databases">
        <title>Genome-scale phylogeny and comparative genomics of the fungal order Sordariales.</title>
        <authorList>
            <consortium name="Lawrence Berkeley National Laboratory"/>
            <person name="Hensen N."/>
            <person name="Bonometti L."/>
            <person name="Westerberg I."/>
            <person name="Brannstrom I.O."/>
            <person name="Guillou S."/>
            <person name="Cros-Aarteil S."/>
            <person name="Calhoun S."/>
            <person name="Haridas S."/>
            <person name="Kuo A."/>
            <person name="Mondo S."/>
            <person name="Pangilinan J."/>
            <person name="Riley R."/>
            <person name="Labutti K."/>
            <person name="Andreopoulos B."/>
            <person name="Lipzen A."/>
            <person name="Chen C."/>
            <person name="Yanf M."/>
            <person name="Daum C."/>
            <person name="Ng V."/>
            <person name="Clum A."/>
            <person name="Steindorff A."/>
            <person name="Ohm R."/>
            <person name="Martin F."/>
            <person name="Silar P."/>
            <person name="Natvig D."/>
            <person name="Lalanne C."/>
            <person name="Gautier V."/>
            <person name="Ament-Velasquez S.L."/>
            <person name="Kruys A."/>
            <person name="Hutchinson M.I."/>
            <person name="Powell A.J."/>
            <person name="Barry K."/>
            <person name="Miller A.N."/>
            <person name="Grigoriev I.V."/>
            <person name="Debuchy R."/>
            <person name="Gladieux P."/>
            <person name="Thoren M.H."/>
            <person name="Johannesson H."/>
        </authorList>
    </citation>
    <scope>NUCLEOTIDE SEQUENCE</scope>
    <source>
        <strain evidence="2">PSN4</strain>
    </source>
</reference>
<dbReference type="PANTHER" id="PTHR48079:SF6">
    <property type="entry name" value="NAD(P)-BINDING DOMAIN-CONTAINING PROTEIN-RELATED"/>
    <property type="match status" value="1"/>
</dbReference>
<dbReference type="PANTHER" id="PTHR48079">
    <property type="entry name" value="PROTEIN YEEZ"/>
    <property type="match status" value="1"/>
</dbReference>
<dbReference type="InterPro" id="IPR036291">
    <property type="entry name" value="NAD(P)-bd_dom_sf"/>
</dbReference>
<organism evidence="2 3">
    <name type="scientific">Echria macrotheca</name>
    <dbReference type="NCBI Taxonomy" id="438768"/>
    <lineage>
        <taxon>Eukaryota</taxon>
        <taxon>Fungi</taxon>
        <taxon>Dikarya</taxon>
        <taxon>Ascomycota</taxon>
        <taxon>Pezizomycotina</taxon>
        <taxon>Sordariomycetes</taxon>
        <taxon>Sordariomycetidae</taxon>
        <taxon>Sordariales</taxon>
        <taxon>Schizotheciaceae</taxon>
        <taxon>Echria</taxon>
    </lineage>
</organism>
<evidence type="ECO:0000313" key="2">
    <source>
        <dbReference type="EMBL" id="KAK1753680.1"/>
    </source>
</evidence>
<accession>A0AAJ0B8K4</accession>
<dbReference type="InterPro" id="IPR051783">
    <property type="entry name" value="NAD(P)-dependent_oxidoreduct"/>
</dbReference>
<evidence type="ECO:0000259" key="1">
    <source>
        <dbReference type="Pfam" id="PF01370"/>
    </source>
</evidence>
<keyword evidence="3" id="KW-1185">Reference proteome</keyword>
<dbReference type="Pfam" id="PF01370">
    <property type="entry name" value="Epimerase"/>
    <property type="match status" value="1"/>
</dbReference>
<gene>
    <name evidence="2" type="ORF">QBC47DRAFT_347685</name>
</gene>
<name>A0AAJ0B8K4_9PEZI</name>
<comment type="caution">
    <text evidence="2">The sequence shown here is derived from an EMBL/GenBank/DDBJ whole genome shotgun (WGS) entry which is preliminary data.</text>
</comment>
<feature type="domain" description="NAD-dependent epimerase/dehydratase" evidence="1">
    <location>
        <begin position="7"/>
        <end position="275"/>
    </location>
</feature>
<sequence>MAKGDLVLLTGATGFLGYNTLLDLLRSGYHVRAAVRSDAKAAKVRAAPSLKALMPSSAQLSFVLVPDMTAPGAYDEAAQGVKYIIHCANPIPSFGEGEAPSADQLEAVFVKPAAGGVTSMLNAAAKSSTVKRVVITSSTVANVPFEYYIDKATDTATRVFTPDDRIPVAPAPYGFEFEAYSAGKAAALNTIDKFVADHKDLGFDVVSILPSWIFGKDELVSSAAGMRVGSTNAVLLGVLLGTTNDLSYSGNAVKGSDVAMAHVRALQAPAVRGQGHQAFVVNTTIVWEDAITIAKKYHPEAFADGRLKDTGKQPTTALAWDVSKSEKVLGIKFSPFEEMVKEVVDQYLELLARE</sequence>
<protein>
    <submittedName>
        <fullName evidence="2">Reductase</fullName>
    </submittedName>
</protein>
<dbReference type="SUPFAM" id="SSF51735">
    <property type="entry name" value="NAD(P)-binding Rossmann-fold domains"/>
    <property type="match status" value="1"/>
</dbReference>
<dbReference type="InterPro" id="IPR001509">
    <property type="entry name" value="Epimerase_deHydtase"/>
</dbReference>
<dbReference type="Gene3D" id="3.40.50.720">
    <property type="entry name" value="NAD(P)-binding Rossmann-like Domain"/>
    <property type="match status" value="1"/>
</dbReference>